<keyword evidence="2" id="KW-1003">Cell membrane</keyword>
<proteinExistence type="predicted"/>
<organism evidence="8 9">
    <name type="scientific">Oxobacter pfennigii</name>
    <dbReference type="NCBI Taxonomy" id="36849"/>
    <lineage>
        <taxon>Bacteria</taxon>
        <taxon>Bacillati</taxon>
        <taxon>Bacillota</taxon>
        <taxon>Clostridia</taxon>
        <taxon>Eubacteriales</taxon>
        <taxon>Clostridiaceae</taxon>
        <taxon>Oxobacter</taxon>
    </lineage>
</organism>
<dbReference type="InterPro" id="IPR003740">
    <property type="entry name" value="YitT"/>
</dbReference>
<comment type="subcellular location">
    <subcellularLocation>
        <location evidence="1">Cell membrane</location>
        <topology evidence="1">Multi-pass membrane protein</topology>
    </subcellularLocation>
</comment>
<feature type="transmembrane region" description="Helical" evidence="6">
    <location>
        <begin position="112"/>
        <end position="132"/>
    </location>
</feature>
<evidence type="ECO:0000256" key="1">
    <source>
        <dbReference type="ARBA" id="ARBA00004651"/>
    </source>
</evidence>
<evidence type="ECO:0000259" key="7">
    <source>
        <dbReference type="Pfam" id="PF10035"/>
    </source>
</evidence>
<dbReference type="CDD" id="cd16380">
    <property type="entry name" value="YitT_C"/>
    <property type="match status" value="1"/>
</dbReference>
<dbReference type="InterPro" id="IPR051461">
    <property type="entry name" value="UPF0750_membrane"/>
</dbReference>
<feature type="transmembrane region" description="Helical" evidence="6">
    <location>
        <begin position="12"/>
        <end position="30"/>
    </location>
</feature>
<feature type="transmembrane region" description="Helical" evidence="6">
    <location>
        <begin position="50"/>
        <end position="75"/>
    </location>
</feature>
<dbReference type="Gene3D" id="3.30.70.120">
    <property type="match status" value="1"/>
</dbReference>
<keyword evidence="4 6" id="KW-1133">Transmembrane helix</keyword>
<evidence type="ECO:0000313" key="9">
    <source>
        <dbReference type="Proteomes" id="UP000050326"/>
    </source>
</evidence>
<evidence type="ECO:0000256" key="3">
    <source>
        <dbReference type="ARBA" id="ARBA00022692"/>
    </source>
</evidence>
<name>A0A0P8WLR7_9CLOT</name>
<evidence type="ECO:0000256" key="5">
    <source>
        <dbReference type="ARBA" id="ARBA00023136"/>
    </source>
</evidence>
<dbReference type="Pfam" id="PF02588">
    <property type="entry name" value="YitT_membrane"/>
    <property type="match status" value="1"/>
</dbReference>
<dbReference type="PATRIC" id="fig|36849.3.peg.3014"/>
<dbReference type="EMBL" id="LKET01000039">
    <property type="protein sequence ID" value="KPU43409.1"/>
    <property type="molecule type" value="Genomic_DNA"/>
</dbReference>
<dbReference type="GO" id="GO:0005886">
    <property type="term" value="C:plasma membrane"/>
    <property type="evidence" value="ECO:0007669"/>
    <property type="project" value="UniProtKB-SubCell"/>
</dbReference>
<dbReference type="PANTHER" id="PTHR33545">
    <property type="entry name" value="UPF0750 MEMBRANE PROTEIN YITT-RELATED"/>
    <property type="match status" value="1"/>
</dbReference>
<dbReference type="Proteomes" id="UP000050326">
    <property type="component" value="Unassembled WGS sequence"/>
</dbReference>
<feature type="transmembrane region" description="Helical" evidence="6">
    <location>
        <begin position="178"/>
        <end position="201"/>
    </location>
</feature>
<evidence type="ECO:0000313" key="8">
    <source>
        <dbReference type="EMBL" id="KPU43409.1"/>
    </source>
</evidence>
<dbReference type="AlphaFoldDB" id="A0A0P8WLR7"/>
<dbReference type="InterPro" id="IPR019264">
    <property type="entry name" value="DUF2179"/>
</dbReference>
<dbReference type="Pfam" id="PF10035">
    <property type="entry name" value="DUF2179"/>
    <property type="match status" value="1"/>
</dbReference>
<protein>
    <recommendedName>
        <fullName evidence="7">DUF2179 domain-containing protein</fullName>
    </recommendedName>
</protein>
<keyword evidence="9" id="KW-1185">Reference proteome</keyword>
<feature type="domain" description="DUF2179" evidence="7">
    <location>
        <begin position="224"/>
        <end position="278"/>
    </location>
</feature>
<reference evidence="8 9" key="1">
    <citation type="submission" date="2015-09" db="EMBL/GenBank/DDBJ databases">
        <title>Genome sequence of Oxobacter pfennigii DSM 3222.</title>
        <authorList>
            <person name="Poehlein A."/>
            <person name="Bengelsdorf F.R."/>
            <person name="Schiel-Bengelsdorf B."/>
            <person name="Duerre P."/>
            <person name="Daniel R."/>
        </authorList>
    </citation>
    <scope>NUCLEOTIDE SEQUENCE [LARGE SCALE GENOMIC DNA]</scope>
    <source>
        <strain evidence="8 9">DSM 3222</strain>
    </source>
</reference>
<gene>
    <name evidence="8" type="ORF">OXPF_28500</name>
</gene>
<evidence type="ECO:0000256" key="4">
    <source>
        <dbReference type="ARBA" id="ARBA00022989"/>
    </source>
</evidence>
<keyword evidence="3 6" id="KW-0812">Transmembrane</keyword>
<dbReference type="PIRSF" id="PIRSF006483">
    <property type="entry name" value="Membrane_protein_YitT"/>
    <property type="match status" value="1"/>
</dbReference>
<evidence type="ECO:0000256" key="2">
    <source>
        <dbReference type="ARBA" id="ARBA00022475"/>
    </source>
</evidence>
<evidence type="ECO:0000256" key="6">
    <source>
        <dbReference type="SAM" id="Phobius"/>
    </source>
</evidence>
<dbReference type="STRING" id="36849.OXPF_28500"/>
<dbReference type="PANTHER" id="PTHR33545:SF9">
    <property type="entry name" value="UPF0750 MEMBRANE PROTEIN YITE"/>
    <property type="match status" value="1"/>
</dbReference>
<comment type="caution">
    <text evidence="8">The sequence shown here is derived from an EMBL/GenBank/DDBJ whole genome shotgun (WGS) entry which is preliminary data.</text>
</comment>
<dbReference type="InterPro" id="IPR015867">
    <property type="entry name" value="N-reg_PII/ATP_PRibTrfase_C"/>
</dbReference>
<feature type="transmembrane region" description="Helical" evidence="6">
    <location>
        <begin position="153"/>
        <end position="172"/>
    </location>
</feature>
<keyword evidence="5 6" id="KW-0472">Membrane</keyword>
<sequence length="287" mass="31668">MITMKKVMKSYVIITLGIIVVAIAMHFFLIPNDIAAGGVSGLAMIVNSYFSFLDIGLLMLIMNIILFIIAFILLGSSFGIKTIYASLGMSGAIWALEHIYPMQVPLTKDVLLAAFIGTMLSGLGMGMIFNENASTGGTDIIAKIMNRYIHMDIGKSLLASDFIITIMASYTFGVEKGLYALIVVILNGFIIDYSIEGFNIAMQVFIMSSKYDIIAEYIMNELERGVTLFSGEGGFTNKEMKIIYSVISRKEFIKIRDYIKEVDPKAFISVSNAHEVLGEGFKRIDAE</sequence>
<accession>A0A0P8WLR7</accession>